<keyword evidence="2" id="KW-0689">Ribosomal protein</keyword>
<dbReference type="PANTHER" id="PTHR11655:SF14">
    <property type="entry name" value="LARGE RIBOSOMAL SUBUNIT PROTEIN UL6M"/>
    <property type="match status" value="1"/>
</dbReference>
<dbReference type="InParanoid" id="C4JGZ7"/>
<dbReference type="GO" id="GO:0006412">
    <property type="term" value="P:translation"/>
    <property type="evidence" value="ECO:0007669"/>
    <property type="project" value="InterPro"/>
</dbReference>
<evidence type="ECO:0000313" key="5">
    <source>
        <dbReference type="EMBL" id="EEP76399.1"/>
    </source>
</evidence>
<reference evidence="6" key="1">
    <citation type="journal article" date="2009" name="Genome Res.">
        <title>Comparative genomic analyses of the human fungal pathogens Coccidioides and their relatives.</title>
        <authorList>
            <person name="Sharpton T.J."/>
            <person name="Stajich J.E."/>
            <person name="Rounsley S.D."/>
            <person name="Gardner M.J."/>
            <person name="Wortman J.R."/>
            <person name="Jordar V.S."/>
            <person name="Maiti R."/>
            <person name="Kodira C.D."/>
            <person name="Neafsey D.E."/>
            <person name="Zeng Q."/>
            <person name="Hung C.-Y."/>
            <person name="McMahan C."/>
            <person name="Muszewska A."/>
            <person name="Grynberg M."/>
            <person name="Mandel M.A."/>
            <person name="Kellner E.M."/>
            <person name="Barker B.M."/>
            <person name="Galgiani J.N."/>
            <person name="Orbach M.J."/>
            <person name="Kirkland T.N."/>
            <person name="Cole G.T."/>
            <person name="Henn M.R."/>
            <person name="Birren B.W."/>
            <person name="Taylor J.W."/>
        </authorList>
    </citation>
    <scope>NUCLEOTIDE SEQUENCE [LARGE SCALE GENOMIC DNA]</scope>
    <source>
        <strain evidence="6">UAMH 1704</strain>
    </source>
</reference>
<gene>
    <name evidence="5" type="ORF">UREG_01248</name>
</gene>
<dbReference type="Proteomes" id="UP000002058">
    <property type="component" value="Unassembled WGS sequence"/>
</dbReference>
<dbReference type="EMBL" id="CH476615">
    <property type="protein sequence ID" value="EEP76399.1"/>
    <property type="molecule type" value="Genomic_DNA"/>
</dbReference>
<keyword evidence="3" id="KW-0687">Ribonucleoprotein</keyword>
<accession>C4JGZ7</accession>
<dbReference type="RefSeq" id="XP_002541732.1">
    <property type="nucleotide sequence ID" value="XM_002541686.1"/>
</dbReference>
<dbReference type="GeneID" id="8444608"/>
<evidence type="ECO:0000256" key="1">
    <source>
        <dbReference type="ARBA" id="ARBA00009356"/>
    </source>
</evidence>
<dbReference type="GO" id="GO:0019843">
    <property type="term" value="F:rRNA binding"/>
    <property type="evidence" value="ECO:0007669"/>
    <property type="project" value="InterPro"/>
</dbReference>
<dbReference type="FunCoup" id="C4JGZ7">
    <property type="interactions" value="574"/>
</dbReference>
<dbReference type="GO" id="GO:0003735">
    <property type="term" value="F:structural constituent of ribosome"/>
    <property type="evidence" value="ECO:0007669"/>
    <property type="project" value="InterPro"/>
</dbReference>
<dbReference type="Gene3D" id="3.90.930.12">
    <property type="entry name" value="Ribosomal protein L6, alpha-beta domain"/>
    <property type="match status" value="2"/>
</dbReference>
<evidence type="ECO:0008006" key="7">
    <source>
        <dbReference type="Google" id="ProtNLM"/>
    </source>
</evidence>
<dbReference type="OrthoDB" id="540873at2759"/>
<protein>
    <recommendedName>
        <fullName evidence="7">Ribosomal protein L6 alpha-beta domain-containing protein</fullName>
    </recommendedName>
</protein>
<evidence type="ECO:0000256" key="4">
    <source>
        <dbReference type="SAM" id="MobiDB-lite"/>
    </source>
</evidence>
<dbReference type="SUPFAM" id="SSF56053">
    <property type="entry name" value="Ribosomal protein L6"/>
    <property type="match status" value="1"/>
</dbReference>
<name>C4JGZ7_UNCRE</name>
<sequence>MTWALSRIYCRQLLRESARLNSLPPFLVPAFSLPPKTQNFSTSAASQSRIGAAPISVPPEVALKFIDLPKSKATTRVTSVDVPVVAVEVSGPLGKMTLKIPSFSTLKYDPESRKASFEIADAENKQQKAMWGVSEGHICILKMVGVGFRASIEPTAITLSPEYPGQQFVSLKVGYAHPVELGIPRGVKASAPQPTTILLEGVNKELKSDSGDRQSRIRARVSSSMARLSS</sequence>
<dbReference type="STRING" id="336963.C4JGZ7"/>
<feature type="region of interest" description="Disordered" evidence="4">
    <location>
        <begin position="208"/>
        <end position="230"/>
    </location>
</feature>
<keyword evidence="6" id="KW-1185">Reference proteome</keyword>
<feature type="compositionally biased region" description="Polar residues" evidence="4">
    <location>
        <begin position="221"/>
        <end position="230"/>
    </location>
</feature>
<dbReference type="InterPro" id="IPR000702">
    <property type="entry name" value="Ribosomal_uL6-like"/>
</dbReference>
<organism evidence="5 6">
    <name type="scientific">Uncinocarpus reesii (strain UAMH 1704)</name>
    <dbReference type="NCBI Taxonomy" id="336963"/>
    <lineage>
        <taxon>Eukaryota</taxon>
        <taxon>Fungi</taxon>
        <taxon>Dikarya</taxon>
        <taxon>Ascomycota</taxon>
        <taxon>Pezizomycotina</taxon>
        <taxon>Eurotiomycetes</taxon>
        <taxon>Eurotiomycetidae</taxon>
        <taxon>Onygenales</taxon>
        <taxon>Onygenaceae</taxon>
        <taxon>Uncinocarpus</taxon>
    </lineage>
</organism>
<dbReference type="eggNOG" id="KOG3254">
    <property type="taxonomic scope" value="Eukaryota"/>
</dbReference>
<dbReference type="AlphaFoldDB" id="C4JGZ7"/>
<dbReference type="OMA" id="SSTHCIF"/>
<dbReference type="InterPro" id="IPR036789">
    <property type="entry name" value="Ribosomal_uL6-like_a/b-dom_sf"/>
</dbReference>
<comment type="similarity">
    <text evidence="1">Belongs to the universal ribosomal protein uL6 family.</text>
</comment>
<dbReference type="GO" id="GO:0005762">
    <property type="term" value="C:mitochondrial large ribosomal subunit"/>
    <property type="evidence" value="ECO:0007669"/>
    <property type="project" value="TreeGrafter"/>
</dbReference>
<evidence type="ECO:0000256" key="2">
    <source>
        <dbReference type="ARBA" id="ARBA00022980"/>
    </source>
</evidence>
<evidence type="ECO:0000256" key="3">
    <source>
        <dbReference type="ARBA" id="ARBA00023274"/>
    </source>
</evidence>
<proteinExistence type="inferred from homology"/>
<dbReference type="PANTHER" id="PTHR11655">
    <property type="entry name" value="60S/50S RIBOSOMAL PROTEIN L6/L9"/>
    <property type="match status" value="1"/>
</dbReference>
<evidence type="ECO:0000313" key="6">
    <source>
        <dbReference type="Proteomes" id="UP000002058"/>
    </source>
</evidence>
<dbReference type="VEuPathDB" id="FungiDB:UREG_01248"/>
<dbReference type="HOGENOM" id="CLU_065464_1_0_1"/>
<dbReference type="KEGG" id="ure:UREG_01248"/>